<sequence length="225" mass="25020">MRQRVPGGTDKSISATMTQNNPLFIETIRWSDGKFHLLELHRRRMERTRLEVFGSACGVPDLTWLPPVPENLKNQTVKCRVIYDIAIRSVEFEPYAQRKVGSLKIVDGGGIDYHLKYHDRSALSGLAGMRGDADEVIIVKDGFITDTSYSNLIFAAGDRLLTSDRPLLHGVMLSHLLESGKVSAATLRPDDILPGNRYGITSAFMVNAMLPLDTAKPIDISNIIR</sequence>
<dbReference type="Gene3D" id="3.20.10.10">
    <property type="entry name" value="D-amino Acid Aminotransferase, subunit A, domain 2"/>
    <property type="match status" value="1"/>
</dbReference>
<dbReference type="InterPro" id="IPR036038">
    <property type="entry name" value="Aminotransferase-like"/>
</dbReference>
<dbReference type="SUPFAM" id="SSF56752">
    <property type="entry name" value="D-aminoacid aminotransferase-like PLP-dependent enzymes"/>
    <property type="match status" value="1"/>
</dbReference>
<evidence type="ECO:0008006" key="3">
    <source>
        <dbReference type="Google" id="ProtNLM"/>
    </source>
</evidence>
<dbReference type="EMBL" id="PUEC01000030">
    <property type="protein sequence ID" value="PWB00858.1"/>
    <property type="molecule type" value="Genomic_DNA"/>
</dbReference>
<dbReference type="Proteomes" id="UP000244905">
    <property type="component" value="Unassembled WGS sequence"/>
</dbReference>
<evidence type="ECO:0000313" key="2">
    <source>
        <dbReference type="Proteomes" id="UP000244905"/>
    </source>
</evidence>
<reference evidence="2" key="1">
    <citation type="submission" date="2018-02" db="EMBL/GenBank/DDBJ databases">
        <authorList>
            <person name="Clavel T."/>
            <person name="Strowig T."/>
        </authorList>
    </citation>
    <scope>NUCLEOTIDE SEQUENCE [LARGE SCALE GENOMIC DNA]</scope>
    <source>
        <strain evidence="2">DSM 103720</strain>
    </source>
</reference>
<dbReference type="InterPro" id="IPR043131">
    <property type="entry name" value="BCAT-like_N"/>
</dbReference>
<dbReference type="InterPro" id="IPR043132">
    <property type="entry name" value="BCAT-like_C"/>
</dbReference>
<dbReference type="AlphaFoldDB" id="A0A2V1IN94"/>
<dbReference type="GO" id="GO:0003824">
    <property type="term" value="F:catalytic activity"/>
    <property type="evidence" value="ECO:0007669"/>
    <property type="project" value="InterPro"/>
</dbReference>
<name>A0A2V1IN94_9BACT</name>
<dbReference type="Gene3D" id="3.30.470.10">
    <property type="match status" value="1"/>
</dbReference>
<comment type="caution">
    <text evidence="1">The sequence shown here is derived from an EMBL/GenBank/DDBJ whole genome shotgun (WGS) entry which is preliminary data.</text>
</comment>
<protein>
    <recommendedName>
        <fullName evidence="3">4-amino-4-deoxychorismate lyase</fullName>
    </recommendedName>
</protein>
<evidence type="ECO:0000313" key="1">
    <source>
        <dbReference type="EMBL" id="PWB00858.1"/>
    </source>
</evidence>
<gene>
    <name evidence="1" type="ORF">C5O23_11570</name>
</gene>
<accession>A0A2V1IN94</accession>
<dbReference type="Pfam" id="PF01063">
    <property type="entry name" value="Aminotran_4"/>
    <property type="match status" value="1"/>
</dbReference>
<keyword evidence="2" id="KW-1185">Reference proteome</keyword>
<organism evidence="1 2">
    <name type="scientific">Duncaniella muris</name>
    <dbReference type="NCBI Taxonomy" id="2094150"/>
    <lineage>
        <taxon>Bacteria</taxon>
        <taxon>Pseudomonadati</taxon>
        <taxon>Bacteroidota</taxon>
        <taxon>Bacteroidia</taxon>
        <taxon>Bacteroidales</taxon>
        <taxon>Muribaculaceae</taxon>
        <taxon>Duncaniella</taxon>
    </lineage>
</organism>
<dbReference type="InterPro" id="IPR001544">
    <property type="entry name" value="Aminotrans_IV"/>
</dbReference>
<proteinExistence type="predicted"/>